<dbReference type="RefSeq" id="WP_135085855.1">
    <property type="nucleotide sequence ID" value="NZ_SPDV01000014.1"/>
</dbReference>
<keyword evidence="3" id="KW-0285">Flavoprotein</keyword>
<dbReference type="GO" id="GO:0050661">
    <property type="term" value="F:NADP binding"/>
    <property type="evidence" value="ECO:0007669"/>
    <property type="project" value="InterPro"/>
</dbReference>
<dbReference type="GO" id="GO:0004499">
    <property type="term" value="F:N,N-dimethylaniline monooxygenase activity"/>
    <property type="evidence" value="ECO:0007669"/>
    <property type="project" value="InterPro"/>
</dbReference>
<evidence type="ECO:0000256" key="6">
    <source>
        <dbReference type="ARBA" id="ARBA00023002"/>
    </source>
</evidence>
<dbReference type="PANTHER" id="PTHR43872:SF1">
    <property type="entry name" value="MONOOXYGENASE, PUTATIVE (AFU_ORTHOLOGUE AFUA_8G02570)-RELATED"/>
    <property type="match status" value="1"/>
</dbReference>
<evidence type="ECO:0000256" key="2">
    <source>
        <dbReference type="ARBA" id="ARBA00010139"/>
    </source>
</evidence>
<sequence>MRASGGAVSEHFDVLIVGAGLSGIDAAYRLQERCPDKGYAIFEGRDAMGGTWDLFRYPGVRSDSDIYTLGFPFRPWRGDRAIVDGASIRAYVEETAREFGISERIHFGHRVIRADWSSADARWTVEAEADGAVRRFTCGFLYLCTGYYDYDRGFRPRWPGEEAFAGRIVHPQFWPDDLDHDGRRVAVIGSGATAVTLVPAMAAQAAHVAMVQRSPTYVVSRPARDPLAARAARWLPAPLAEKLVRWKNVLLGLGFFGFARHRPETVRRLILQGVRKELGPDYPIERDFAPSYRPWDQRLCLVPDGDLFAAIRSGRAAVVTGEIDSFTRNGLRMRSGEEIEADIVVTATGLVVKLFGGMTLAVNGVPVDPADRLVYKGMMLSDVPNLALAFGYTNASWTLKCDLTARTVCRLLKHMDRHGHAACTPRLRDPGAPRRPLLDFTSGYVRRAAAILPAQGQRAPWRVHQNYLLDLAAMRLRPVADEAMVFETRAAAPPES</sequence>
<evidence type="ECO:0000256" key="4">
    <source>
        <dbReference type="ARBA" id="ARBA00022827"/>
    </source>
</evidence>
<evidence type="ECO:0000256" key="5">
    <source>
        <dbReference type="ARBA" id="ARBA00022857"/>
    </source>
</evidence>
<keyword evidence="4" id="KW-0274">FAD</keyword>
<evidence type="ECO:0000256" key="7">
    <source>
        <dbReference type="ARBA" id="ARBA00023033"/>
    </source>
</evidence>
<dbReference type="GO" id="GO:0050660">
    <property type="term" value="F:flavin adenine dinucleotide binding"/>
    <property type="evidence" value="ECO:0007669"/>
    <property type="project" value="InterPro"/>
</dbReference>
<proteinExistence type="inferred from homology"/>
<dbReference type="InterPro" id="IPR020946">
    <property type="entry name" value="Flavin_mOase-like"/>
</dbReference>
<dbReference type="PRINTS" id="PR00411">
    <property type="entry name" value="PNDRDTASEI"/>
</dbReference>
<evidence type="ECO:0000313" key="8">
    <source>
        <dbReference type="EMBL" id="TFI58526.1"/>
    </source>
</evidence>
<keyword evidence="7" id="KW-0503">Monooxygenase</keyword>
<dbReference type="Pfam" id="PF13450">
    <property type="entry name" value="NAD_binding_8"/>
    <property type="match status" value="1"/>
</dbReference>
<dbReference type="OrthoDB" id="312624at2"/>
<accession>A0A4Y8ZVR6</accession>
<keyword evidence="9" id="KW-1185">Reference proteome</keyword>
<dbReference type="EMBL" id="SPDV01000014">
    <property type="protein sequence ID" value="TFI58526.1"/>
    <property type="molecule type" value="Genomic_DNA"/>
</dbReference>
<dbReference type="Gene3D" id="3.50.50.60">
    <property type="entry name" value="FAD/NAD(P)-binding domain"/>
    <property type="match status" value="3"/>
</dbReference>
<dbReference type="SUPFAM" id="SSF51905">
    <property type="entry name" value="FAD/NAD(P)-binding domain"/>
    <property type="match status" value="1"/>
</dbReference>
<dbReference type="AlphaFoldDB" id="A0A4Y8ZVR6"/>
<comment type="caution">
    <text evidence="8">The sequence shown here is derived from an EMBL/GenBank/DDBJ whole genome shotgun (WGS) entry which is preliminary data.</text>
</comment>
<organism evidence="8 9">
    <name type="scientific">Sphingomonas parva</name>
    <dbReference type="NCBI Taxonomy" id="2555898"/>
    <lineage>
        <taxon>Bacteria</taxon>
        <taxon>Pseudomonadati</taxon>
        <taxon>Pseudomonadota</taxon>
        <taxon>Alphaproteobacteria</taxon>
        <taxon>Sphingomonadales</taxon>
        <taxon>Sphingomonadaceae</taxon>
        <taxon>Sphingomonas</taxon>
    </lineage>
</organism>
<comment type="cofactor">
    <cofactor evidence="1">
        <name>FAD</name>
        <dbReference type="ChEBI" id="CHEBI:57692"/>
    </cofactor>
</comment>
<name>A0A4Y8ZVR6_9SPHN</name>
<evidence type="ECO:0000256" key="3">
    <source>
        <dbReference type="ARBA" id="ARBA00022630"/>
    </source>
</evidence>
<keyword evidence="6" id="KW-0560">Oxidoreductase</keyword>
<dbReference type="InterPro" id="IPR036188">
    <property type="entry name" value="FAD/NAD-bd_sf"/>
</dbReference>
<dbReference type="FunFam" id="3.50.50.60:FF:000228">
    <property type="entry name" value="FAD-containing monooxygenase EthA"/>
    <property type="match status" value="1"/>
</dbReference>
<evidence type="ECO:0000313" key="9">
    <source>
        <dbReference type="Proteomes" id="UP000298213"/>
    </source>
</evidence>
<evidence type="ECO:0000256" key="1">
    <source>
        <dbReference type="ARBA" id="ARBA00001974"/>
    </source>
</evidence>
<dbReference type="PANTHER" id="PTHR43872">
    <property type="entry name" value="MONOOXYGENASE, PUTATIVE (AFU_ORTHOLOGUE AFUA_8G02570)-RELATED"/>
    <property type="match status" value="1"/>
</dbReference>
<gene>
    <name evidence="8" type="ORF">E2493_08855</name>
</gene>
<comment type="similarity">
    <text evidence="2">Belongs to the FAD-binding monooxygenase family.</text>
</comment>
<dbReference type="Proteomes" id="UP000298213">
    <property type="component" value="Unassembled WGS sequence"/>
</dbReference>
<dbReference type="Pfam" id="PF00743">
    <property type="entry name" value="FMO-like"/>
    <property type="match status" value="1"/>
</dbReference>
<protein>
    <submittedName>
        <fullName evidence="8">NAD(P)/FAD-dependent oxidoreductase</fullName>
    </submittedName>
</protein>
<dbReference type="InterPro" id="IPR051820">
    <property type="entry name" value="FAD-binding_MO"/>
</dbReference>
<keyword evidence="5" id="KW-0521">NADP</keyword>
<reference evidence="8 9" key="1">
    <citation type="submission" date="2019-03" db="EMBL/GenBank/DDBJ databases">
        <title>Genome sequence of Sphingomonas sp. 17J27-24.</title>
        <authorList>
            <person name="Kim M."/>
            <person name="Maeng S."/>
            <person name="Sathiyaraj S."/>
        </authorList>
    </citation>
    <scope>NUCLEOTIDE SEQUENCE [LARGE SCALE GENOMIC DNA]</scope>
    <source>
        <strain evidence="8 9">17J27-24</strain>
    </source>
</reference>